<keyword evidence="4" id="KW-1185">Reference proteome</keyword>
<dbReference type="OrthoDB" id="1483986at2759"/>
<evidence type="ECO:0008006" key="5">
    <source>
        <dbReference type="Google" id="ProtNLM"/>
    </source>
</evidence>
<dbReference type="InterPro" id="IPR050898">
    <property type="entry name" value="Plant_acyltransferase"/>
</dbReference>
<dbReference type="Pfam" id="PF02458">
    <property type="entry name" value="Transferase"/>
    <property type="match status" value="1"/>
</dbReference>
<name>A0A2Z6NX21_TRISU</name>
<evidence type="ECO:0000313" key="3">
    <source>
        <dbReference type="EMBL" id="GAU48006.1"/>
    </source>
</evidence>
<gene>
    <name evidence="3" type="ORF">TSUD_404830</name>
</gene>
<dbReference type="AlphaFoldDB" id="A0A2Z6NX21"/>
<accession>A0A2Z6NX21</accession>
<organism evidence="3 4">
    <name type="scientific">Trifolium subterraneum</name>
    <name type="common">Subterranean clover</name>
    <dbReference type="NCBI Taxonomy" id="3900"/>
    <lineage>
        <taxon>Eukaryota</taxon>
        <taxon>Viridiplantae</taxon>
        <taxon>Streptophyta</taxon>
        <taxon>Embryophyta</taxon>
        <taxon>Tracheophyta</taxon>
        <taxon>Spermatophyta</taxon>
        <taxon>Magnoliopsida</taxon>
        <taxon>eudicotyledons</taxon>
        <taxon>Gunneridae</taxon>
        <taxon>Pentapetalae</taxon>
        <taxon>rosids</taxon>
        <taxon>fabids</taxon>
        <taxon>Fabales</taxon>
        <taxon>Fabaceae</taxon>
        <taxon>Papilionoideae</taxon>
        <taxon>50 kb inversion clade</taxon>
        <taxon>NPAAA clade</taxon>
        <taxon>Hologalegina</taxon>
        <taxon>IRL clade</taxon>
        <taxon>Trifolieae</taxon>
        <taxon>Trifolium</taxon>
    </lineage>
</organism>
<dbReference type="PANTHER" id="PTHR31147">
    <property type="entry name" value="ACYL TRANSFERASE 4"/>
    <property type="match status" value="1"/>
</dbReference>
<dbReference type="InterPro" id="IPR023213">
    <property type="entry name" value="CAT-like_dom_sf"/>
</dbReference>
<dbReference type="EMBL" id="DF974370">
    <property type="protein sequence ID" value="GAU48006.1"/>
    <property type="molecule type" value="Genomic_DNA"/>
</dbReference>
<keyword evidence="2" id="KW-0808">Transferase</keyword>
<dbReference type="PANTHER" id="PTHR31147:SF66">
    <property type="entry name" value="OS05G0315700 PROTEIN"/>
    <property type="match status" value="1"/>
</dbReference>
<proteinExistence type="inferred from homology"/>
<sequence>MAQSLLFTVKRHAPEFVKPSKPTPHEIKLLSDIDDQDGLRFQIPVIQFYKYDPNMKGKDPVDVIRKALSKTLVFYYPFAGRLREGPGRKLMVDCNDEGVLFIEADADVSLKEFGDALHPPFPCLNELLFDVPGSSEVLNTPLLLIQVTRLKCEGFIFALRLNHTMSDAPGIVQFMNALGEISRGNSEPSISPVWCREILNARDPPRVTCTHREYEQVPDDNGTIFPLTDGVNRTFFFGPTEVATIRSLLPTNQQEQYSNFEIITAYFWRCRTIALQLDYDKEIRIICVVNARSKFVNLPLPKGYYGNALAYATAVTTPRKLIENSLDYALNLVKKAKSNVTKEYMHSVADLLVIKGRPHFTLVRSHIVVDVTRNRSGEVNFGWGKAVYGGQPRGGGDGDIPGLVSFHIPFKNAKGEEGVVIPSFFSPQIMERLVKEMESVLKSNTNQLTKADPRSSIIISSL</sequence>
<evidence type="ECO:0000256" key="2">
    <source>
        <dbReference type="ARBA" id="ARBA00022679"/>
    </source>
</evidence>
<evidence type="ECO:0000313" key="4">
    <source>
        <dbReference type="Proteomes" id="UP000242715"/>
    </source>
</evidence>
<evidence type="ECO:0000256" key="1">
    <source>
        <dbReference type="ARBA" id="ARBA00009861"/>
    </source>
</evidence>
<dbReference type="GO" id="GO:0016740">
    <property type="term" value="F:transferase activity"/>
    <property type="evidence" value="ECO:0007669"/>
    <property type="project" value="UniProtKB-KW"/>
</dbReference>
<reference evidence="4" key="1">
    <citation type="journal article" date="2017" name="Front. Plant Sci.">
        <title>Climate Clever Clovers: New Paradigm to Reduce the Environmental Footprint of Ruminants by Breeding Low Methanogenic Forages Utilizing Haplotype Variation.</title>
        <authorList>
            <person name="Kaur P."/>
            <person name="Appels R."/>
            <person name="Bayer P.E."/>
            <person name="Keeble-Gagnere G."/>
            <person name="Wang J."/>
            <person name="Hirakawa H."/>
            <person name="Shirasawa K."/>
            <person name="Vercoe P."/>
            <person name="Stefanova K."/>
            <person name="Durmic Z."/>
            <person name="Nichols P."/>
            <person name="Revell C."/>
            <person name="Isobe S.N."/>
            <person name="Edwards D."/>
            <person name="Erskine W."/>
        </authorList>
    </citation>
    <scope>NUCLEOTIDE SEQUENCE [LARGE SCALE GENOMIC DNA]</scope>
    <source>
        <strain evidence="4">cv. Daliak</strain>
    </source>
</reference>
<comment type="similarity">
    <text evidence="1">Belongs to the plant acyltransferase family.</text>
</comment>
<dbReference type="Gene3D" id="3.30.559.10">
    <property type="entry name" value="Chloramphenicol acetyltransferase-like domain"/>
    <property type="match status" value="2"/>
</dbReference>
<protein>
    <recommendedName>
        <fullName evidence="5">Benzyl alcohol O-benzoyltransferase</fullName>
    </recommendedName>
</protein>
<dbReference type="Proteomes" id="UP000242715">
    <property type="component" value="Unassembled WGS sequence"/>
</dbReference>